<keyword evidence="1" id="KW-0732">Signal</keyword>
<dbReference type="STRING" id="126957.T1JDL3"/>
<dbReference type="PANTHER" id="PTHR21261:SF15">
    <property type="entry name" value="BEATEN PATH IIIA, ISOFORM D-RELATED"/>
    <property type="match status" value="1"/>
</dbReference>
<dbReference type="Proteomes" id="UP000014500">
    <property type="component" value="Unassembled WGS sequence"/>
</dbReference>
<protein>
    <recommendedName>
        <fullName evidence="4">Ig-like domain-containing protein</fullName>
    </recommendedName>
</protein>
<organism evidence="2 3">
    <name type="scientific">Strigamia maritima</name>
    <name type="common">European centipede</name>
    <name type="synonym">Geophilus maritimus</name>
    <dbReference type="NCBI Taxonomy" id="126957"/>
    <lineage>
        <taxon>Eukaryota</taxon>
        <taxon>Metazoa</taxon>
        <taxon>Ecdysozoa</taxon>
        <taxon>Arthropoda</taxon>
        <taxon>Myriapoda</taxon>
        <taxon>Chilopoda</taxon>
        <taxon>Pleurostigmophora</taxon>
        <taxon>Geophilomorpha</taxon>
        <taxon>Linotaeniidae</taxon>
        <taxon>Strigamia</taxon>
    </lineage>
</organism>
<dbReference type="eggNOG" id="ENOG502QU73">
    <property type="taxonomic scope" value="Eukaryota"/>
</dbReference>
<dbReference type="EnsemblMetazoa" id="SMAR011897-RA">
    <property type="protein sequence ID" value="SMAR011897-PA"/>
    <property type="gene ID" value="SMAR011897"/>
</dbReference>
<dbReference type="InterPro" id="IPR013783">
    <property type="entry name" value="Ig-like_fold"/>
</dbReference>
<sequence length="225" mass="25588">MLILFVFLLLGKGVQCLKIISVDVPSHVQIGQTAVMQCIYELGTDDLYSVKWYKEKHEFYRYVPKDQPPGQVFELNGIRVNGPVIEGGQNHYRVGDSVHMNCSALASSPAVTLQWFVNGKKAMDSVLHRYPIIRNGNGLESKILGLEFQVSDQHFVDGGLHLRCESSFHPFYNISSEHSINQKHQPLSVLQNNDILSQVQSKQISRHFHSSFLIPIMSCIYYLLR</sequence>
<reference evidence="3" key="1">
    <citation type="submission" date="2011-05" db="EMBL/GenBank/DDBJ databases">
        <authorList>
            <person name="Richards S.R."/>
            <person name="Qu J."/>
            <person name="Jiang H."/>
            <person name="Jhangiani S.N."/>
            <person name="Agravi P."/>
            <person name="Goodspeed R."/>
            <person name="Gross S."/>
            <person name="Mandapat C."/>
            <person name="Jackson L."/>
            <person name="Mathew T."/>
            <person name="Pu L."/>
            <person name="Thornton R."/>
            <person name="Saada N."/>
            <person name="Wilczek-Boney K.B."/>
            <person name="Lee S."/>
            <person name="Kovar C."/>
            <person name="Wu Y."/>
            <person name="Scherer S.E."/>
            <person name="Worley K.C."/>
            <person name="Muzny D.M."/>
            <person name="Gibbs R."/>
        </authorList>
    </citation>
    <scope>NUCLEOTIDE SEQUENCE</scope>
    <source>
        <strain evidence="3">Brora</strain>
    </source>
</reference>
<dbReference type="Gene3D" id="2.60.40.10">
    <property type="entry name" value="Immunoglobulins"/>
    <property type="match status" value="1"/>
</dbReference>
<accession>T1JDL3</accession>
<evidence type="ECO:0008006" key="4">
    <source>
        <dbReference type="Google" id="ProtNLM"/>
    </source>
</evidence>
<evidence type="ECO:0000256" key="1">
    <source>
        <dbReference type="SAM" id="SignalP"/>
    </source>
</evidence>
<dbReference type="AlphaFoldDB" id="T1JDL3"/>
<dbReference type="InterPro" id="IPR036179">
    <property type="entry name" value="Ig-like_dom_sf"/>
</dbReference>
<keyword evidence="3" id="KW-1185">Reference proteome</keyword>
<name>T1JDL3_STRMM</name>
<dbReference type="OMA" id="CESSFHP"/>
<reference evidence="2" key="2">
    <citation type="submission" date="2015-02" db="UniProtKB">
        <authorList>
            <consortium name="EnsemblMetazoa"/>
        </authorList>
    </citation>
    <scope>IDENTIFICATION</scope>
</reference>
<dbReference type="SUPFAM" id="SSF48726">
    <property type="entry name" value="Immunoglobulin"/>
    <property type="match status" value="1"/>
</dbReference>
<feature type="signal peptide" evidence="1">
    <location>
        <begin position="1"/>
        <end position="16"/>
    </location>
</feature>
<dbReference type="PhylomeDB" id="T1JDL3"/>
<evidence type="ECO:0000313" key="3">
    <source>
        <dbReference type="Proteomes" id="UP000014500"/>
    </source>
</evidence>
<dbReference type="PANTHER" id="PTHR21261">
    <property type="entry name" value="BEAT PROTEIN"/>
    <property type="match status" value="1"/>
</dbReference>
<proteinExistence type="predicted"/>
<feature type="chain" id="PRO_5004580234" description="Ig-like domain-containing protein" evidence="1">
    <location>
        <begin position="17"/>
        <end position="225"/>
    </location>
</feature>
<evidence type="ECO:0000313" key="2">
    <source>
        <dbReference type="EnsemblMetazoa" id="SMAR011897-PA"/>
    </source>
</evidence>
<dbReference type="HOGENOM" id="CLU_046048_0_0_1"/>
<dbReference type="EMBL" id="JH432107">
    <property type="status" value="NOT_ANNOTATED_CDS"/>
    <property type="molecule type" value="Genomic_DNA"/>
</dbReference>